<dbReference type="RefSeq" id="WP_118923399.1">
    <property type="nucleotide sequence ID" value="NZ_QXGH01000010.1"/>
</dbReference>
<dbReference type="OrthoDB" id="5411746at2"/>
<organism evidence="2 3">
    <name type="scientific">Nocardioides immobilis</name>
    <dbReference type="NCBI Taxonomy" id="2049295"/>
    <lineage>
        <taxon>Bacteria</taxon>
        <taxon>Bacillati</taxon>
        <taxon>Actinomycetota</taxon>
        <taxon>Actinomycetes</taxon>
        <taxon>Propionibacteriales</taxon>
        <taxon>Nocardioidaceae</taxon>
        <taxon>Nocardioides</taxon>
    </lineage>
</organism>
<evidence type="ECO:0000313" key="2">
    <source>
        <dbReference type="EMBL" id="RHW28405.1"/>
    </source>
</evidence>
<gene>
    <name evidence="2" type="ORF">D0Z08_05445</name>
</gene>
<keyword evidence="3" id="KW-1185">Reference proteome</keyword>
<accession>A0A417Y738</accession>
<feature type="transmembrane region" description="Helical" evidence="1">
    <location>
        <begin position="62"/>
        <end position="85"/>
    </location>
</feature>
<keyword evidence="1" id="KW-0472">Membrane</keyword>
<comment type="caution">
    <text evidence="2">The sequence shown here is derived from an EMBL/GenBank/DDBJ whole genome shotgun (WGS) entry which is preliminary data.</text>
</comment>
<dbReference type="AlphaFoldDB" id="A0A417Y738"/>
<feature type="transmembrane region" description="Helical" evidence="1">
    <location>
        <begin position="97"/>
        <end position="118"/>
    </location>
</feature>
<keyword evidence="1" id="KW-0812">Transmembrane</keyword>
<dbReference type="Proteomes" id="UP000283644">
    <property type="component" value="Unassembled WGS sequence"/>
</dbReference>
<feature type="transmembrane region" description="Helical" evidence="1">
    <location>
        <begin position="213"/>
        <end position="233"/>
    </location>
</feature>
<feature type="transmembrane region" description="Helical" evidence="1">
    <location>
        <begin position="286"/>
        <end position="305"/>
    </location>
</feature>
<dbReference type="EMBL" id="QXGH01000010">
    <property type="protein sequence ID" value="RHW28405.1"/>
    <property type="molecule type" value="Genomic_DNA"/>
</dbReference>
<keyword evidence="1" id="KW-1133">Transmembrane helix</keyword>
<name>A0A417Y738_9ACTN</name>
<feature type="transmembrane region" description="Helical" evidence="1">
    <location>
        <begin position="359"/>
        <end position="380"/>
    </location>
</feature>
<evidence type="ECO:0000256" key="1">
    <source>
        <dbReference type="SAM" id="Phobius"/>
    </source>
</evidence>
<protein>
    <submittedName>
        <fullName evidence="2">Uncharacterized protein</fullName>
    </submittedName>
</protein>
<feature type="transmembrane region" description="Helical" evidence="1">
    <location>
        <begin position="21"/>
        <end position="42"/>
    </location>
</feature>
<feature type="transmembrane region" description="Helical" evidence="1">
    <location>
        <begin position="245"/>
        <end position="274"/>
    </location>
</feature>
<feature type="transmembrane region" description="Helical" evidence="1">
    <location>
        <begin position="317"/>
        <end position="339"/>
    </location>
</feature>
<evidence type="ECO:0000313" key="3">
    <source>
        <dbReference type="Proteomes" id="UP000283644"/>
    </source>
</evidence>
<reference evidence="2 3" key="1">
    <citation type="submission" date="2018-09" db="EMBL/GenBank/DDBJ databases">
        <title>Genome sequencing of Nocardioides immobilis CCTCC AB 2017083 for comparison to Nocardioides silvaticus.</title>
        <authorList>
            <person name="Li C."/>
            <person name="Wang G."/>
        </authorList>
    </citation>
    <scope>NUCLEOTIDE SEQUENCE [LARGE SCALE GENOMIC DNA]</scope>
    <source>
        <strain evidence="2 3">CCTCC AB 2017083</strain>
    </source>
</reference>
<sequence length="386" mass="40655">MTTTSESTSRGESERVPAFGRATPAVAIVSILVVSVGSWWLIGDPEWSVVGAKVATPEEAASKSAIVSCVLFWVIMMHIFTGFTFGNWPFSKVRQPLSGLLQVVADIVLGILATLLWTRGVGHWDPTFSATIVGGAGYTAAAFIVLIGFFAYAFLPTAVAGYPFESVEGPLANVGQWLLGAFLTTIGVVTLVYPNFNAQLAPNAPVSLSTAVGWTYSSIVVVIVCGMLLQNAPWAGIANRHLRSVAALSIVLGGGYVVMLILQAVLGLIVPAFVKDAPTYLSEFETAQLGVCIAACALVAGLLMSPSTNKSVAASRGLRTAVVVAAGILIYVALMRFVGVRVLHFPAIDGSYGGNPLLWVNWTILIVLWHSVAFGGTLATRRSRGV</sequence>
<feature type="transmembrane region" description="Helical" evidence="1">
    <location>
        <begin position="138"/>
        <end position="162"/>
    </location>
</feature>
<proteinExistence type="predicted"/>
<feature type="transmembrane region" description="Helical" evidence="1">
    <location>
        <begin position="174"/>
        <end position="193"/>
    </location>
</feature>